<dbReference type="PANTHER" id="PTHR35910">
    <property type="entry name" value="2EXR DOMAIN-CONTAINING PROTEIN"/>
    <property type="match status" value="1"/>
</dbReference>
<dbReference type="InterPro" id="IPR045518">
    <property type="entry name" value="2EXR"/>
</dbReference>
<accession>A0A8H6NKA7</accession>
<name>A0A8H6NKA7_9PEZI</name>
<dbReference type="Pfam" id="PF20150">
    <property type="entry name" value="2EXR"/>
    <property type="match status" value="1"/>
</dbReference>
<organism evidence="2 3">
    <name type="scientific">Colletotrichum plurivorum</name>
    <dbReference type="NCBI Taxonomy" id="2175906"/>
    <lineage>
        <taxon>Eukaryota</taxon>
        <taxon>Fungi</taxon>
        <taxon>Dikarya</taxon>
        <taxon>Ascomycota</taxon>
        <taxon>Pezizomycotina</taxon>
        <taxon>Sordariomycetes</taxon>
        <taxon>Hypocreomycetidae</taxon>
        <taxon>Glomerellales</taxon>
        <taxon>Glomerellaceae</taxon>
        <taxon>Colletotrichum</taxon>
        <taxon>Colletotrichum orchidearum species complex</taxon>
    </lineage>
</organism>
<evidence type="ECO:0000313" key="2">
    <source>
        <dbReference type="EMBL" id="KAF6835730.1"/>
    </source>
</evidence>
<dbReference type="Proteomes" id="UP000654918">
    <property type="component" value="Unassembled WGS sequence"/>
</dbReference>
<dbReference type="PANTHER" id="PTHR35910:SF6">
    <property type="entry name" value="2EXR DOMAIN-CONTAINING PROTEIN"/>
    <property type="match status" value="1"/>
</dbReference>
<dbReference type="EMBL" id="WIGO01000038">
    <property type="protein sequence ID" value="KAF6835730.1"/>
    <property type="molecule type" value="Genomic_DNA"/>
</dbReference>
<reference evidence="2" key="1">
    <citation type="journal article" date="2020" name="Phytopathology">
        <title>Genome Sequence Resources of Colletotrichum truncatum, C. plurivorum, C. musicola, and C. sojae: Four Species Pathogenic to Soybean (Glycine max).</title>
        <authorList>
            <person name="Rogerio F."/>
            <person name="Boufleur T.R."/>
            <person name="Ciampi-Guillardi M."/>
            <person name="Sukno S.A."/>
            <person name="Thon M.R."/>
            <person name="Massola Junior N.S."/>
            <person name="Baroncelli R."/>
        </authorList>
    </citation>
    <scope>NUCLEOTIDE SEQUENCE</scope>
    <source>
        <strain evidence="2">LFN00145</strain>
    </source>
</reference>
<sequence length="157" mass="18107">MPRRYFESICVNLSCTDFYQLFFPKLPLELRIVIWRLSLPKPRTVSIRYGATTLSWNSDFINGTSKAEIPTILHVCHESRKEGLRHYKLRFGVAGPAKVFFDSEVDILHIGRMEGFMASWSQYSTFMVMCNQLDLEETRHLAIDESVLGDGINDRAV</sequence>
<protein>
    <recommendedName>
        <fullName evidence="1">2EXR domain-containing protein</fullName>
    </recommendedName>
</protein>
<dbReference type="AlphaFoldDB" id="A0A8H6NKA7"/>
<keyword evidence="3" id="KW-1185">Reference proteome</keyword>
<evidence type="ECO:0000259" key="1">
    <source>
        <dbReference type="Pfam" id="PF20150"/>
    </source>
</evidence>
<gene>
    <name evidence="2" type="ORF">CPLU01_04200</name>
</gene>
<feature type="domain" description="2EXR" evidence="1">
    <location>
        <begin position="23"/>
        <end position="108"/>
    </location>
</feature>
<evidence type="ECO:0000313" key="3">
    <source>
        <dbReference type="Proteomes" id="UP000654918"/>
    </source>
</evidence>
<comment type="caution">
    <text evidence="2">The sequence shown here is derived from an EMBL/GenBank/DDBJ whole genome shotgun (WGS) entry which is preliminary data.</text>
</comment>
<proteinExistence type="predicted"/>